<evidence type="ECO:0000313" key="3">
    <source>
        <dbReference type="EMBL" id="GMI19671.1"/>
    </source>
</evidence>
<evidence type="ECO:0000256" key="2">
    <source>
        <dbReference type="SAM" id="Phobius"/>
    </source>
</evidence>
<keyword evidence="4" id="KW-1185">Reference proteome</keyword>
<organism evidence="3 4">
    <name type="scientific">Tetraparma gracilis</name>
    <dbReference type="NCBI Taxonomy" id="2962635"/>
    <lineage>
        <taxon>Eukaryota</taxon>
        <taxon>Sar</taxon>
        <taxon>Stramenopiles</taxon>
        <taxon>Ochrophyta</taxon>
        <taxon>Bolidophyceae</taxon>
        <taxon>Parmales</taxon>
        <taxon>Triparmaceae</taxon>
        <taxon>Tetraparma</taxon>
    </lineage>
</organism>
<keyword evidence="2" id="KW-0812">Transmembrane</keyword>
<name>A0ABQ6M5F2_9STRA</name>
<feature type="region of interest" description="Disordered" evidence="1">
    <location>
        <begin position="32"/>
        <end position="52"/>
    </location>
</feature>
<dbReference type="Proteomes" id="UP001165060">
    <property type="component" value="Unassembled WGS sequence"/>
</dbReference>
<gene>
    <name evidence="3" type="ORF">TeGR_g2593</name>
</gene>
<feature type="transmembrane region" description="Helical" evidence="2">
    <location>
        <begin position="241"/>
        <end position="264"/>
    </location>
</feature>
<dbReference type="EMBL" id="BRYB01001173">
    <property type="protein sequence ID" value="GMI19671.1"/>
    <property type="molecule type" value="Genomic_DNA"/>
</dbReference>
<feature type="transmembrane region" description="Helical" evidence="2">
    <location>
        <begin position="196"/>
        <end position="221"/>
    </location>
</feature>
<comment type="caution">
    <text evidence="3">The sequence shown here is derived from an EMBL/GenBank/DDBJ whole genome shotgun (WGS) entry which is preliminary data.</text>
</comment>
<evidence type="ECO:0000313" key="4">
    <source>
        <dbReference type="Proteomes" id="UP001165060"/>
    </source>
</evidence>
<feature type="compositionally biased region" description="Low complexity" evidence="1">
    <location>
        <begin position="32"/>
        <end position="42"/>
    </location>
</feature>
<accession>A0ABQ6M5F2</accession>
<feature type="transmembrane region" description="Helical" evidence="2">
    <location>
        <begin position="162"/>
        <end position="184"/>
    </location>
</feature>
<sequence length="285" mass="31389">MRLSLTRLSLGRLSPAARRTLTRCESVPVLSAAASPRSQSRSLTPSPSPEDRRLSPLPVSIFRLIYNLSTSLLLHRLFRTTLLPPPLGSGTTRACWSLSLIDDPLRAPLALAFLLQLSLESSSLLTHLLLTRLRPRPGYVLERLLAASLLLLSFVLTSTRRLGALGILYANLSQACLNLLQISLALRRPTGLPFRLLFLLLVLLPFLHLRIYSFLAVILPSAVHESGPYIAQLGAVTDPRVAKIACAAFGALGVGFFLMNVLYVGRLWGNAQVREQWRSARPKMD</sequence>
<keyword evidence="2" id="KW-0472">Membrane</keyword>
<evidence type="ECO:0000256" key="1">
    <source>
        <dbReference type="SAM" id="MobiDB-lite"/>
    </source>
</evidence>
<keyword evidence="2" id="KW-1133">Transmembrane helix</keyword>
<protein>
    <submittedName>
        <fullName evidence="3">Uncharacterized protein</fullName>
    </submittedName>
</protein>
<reference evidence="3 4" key="1">
    <citation type="journal article" date="2023" name="Commun. Biol.">
        <title>Genome analysis of Parmales, the sister group of diatoms, reveals the evolutionary specialization of diatoms from phago-mixotrophs to photoautotrophs.</title>
        <authorList>
            <person name="Ban H."/>
            <person name="Sato S."/>
            <person name="Yoshikawa S."/>
            <person name="Yamada K."/>
            <person name="Nakamura Y."/>
            <person name="Ichinomiya M."/>
            <person name="Sato N."/>
            <person name="Blanc-Mathieu R."/>
            <person name="Endo H."/>
            <person name="Kuwata A."/>
            <person name="Ogata H."/>
        </authorList>
    </citation>
    <scope>NUCLEOTIDE SEQUENCE [LARGE SCALE GENOMIC DNA]</scope>
</reference>
<proteinExistence type="predicted"/>